<feature type="repeat" description="PPR" evidence="3">
    <location>
        <begin position="12"/>
        <end position="47"/>
    </location>
</feature>
<evidence type="ECO:0000313" key="4">
    <source>
        <dbReference type="EMBL" id="DAD23255.1"/>
    </source>
</evidence>
<evidence type="ECO:0000256" key="1">
    <source>
        <dbReference type="ARBA" id="ARBA00007626"/>
    </source>
</evidence>
<proteinExistence type="inferred from homology"/>
<dbReference type="InterPro" id="IPR050872">
    <property type="entry name" value="PPR_P_subfamily"/>
</dbReference>
<evidence type="ECO:0000256" key="2">
    <source>
        <dbReference type="ARBA" id="ARBA00022737"/>
    </source>
</evidence>
<gene>
    <name evidence="4" type="ORF">HUJ06_024718</name>
</gene>
<dbReference type="AlphaFoldDB" id="A0A822XWW3"/>
<dbReference type="EMBL" id="DUZY01000001">
    <property type="protein sequence ID" value="DAD23255.1"/>
    <property type="molecule type" value="Genomic_DNA"/>
</dbReference>
<dbReference type="Gene3D" id="1.25.40.10">
    <property type="entry name" value="Tetratricopeptide repeat domain"/>
    <property type="match status" value="1"/>
</dbReference>
<accession>A0A822XWW3</accession>
<evidence type="ECO:0000313" key="5">
    <source>
        <dbReference type="Proteomes" id="UP000607653"/>
    </source>
</evidence>
<dbReference type="PROSITE" id="PS51375">
    <property type="entry name" value="PPR"/>
    <property type="match status" value="2"/>
</dbReference>
<sequence length="108" mass="12481">MRYCPIGYKPDNITYINAMISGFCNEKDFDSAYALLNEMTENKGCKPDVISYNVIIFRFCMDRRLKEAIELFEDVPRRKCAPKVSYRILFDGPCQPQSGPTPCRPAQR</sequence>
<comment type="similarity">
    <text evidence="1">Belongs to the PPR family. P subfamily.</text>
</comment>
<dbReference type="PANTHER" id="PTHR46128:SF211">
    <property type="entry name" value="PENTACOTRIPEPTIDE-REPEAT REGION OF PRORP DOMAIN-CONTAINING PROTEIN"/>
    <property type="match status" value="1"/>
</dbReference>
<dbReference type="InterPro" id="IPR011990">
    <property type="entry name" value="TPR-like_helical_dom_sf"/>
</dbReference>
<keyword evidence="2" id="KW-0677">Repeat</keyword>
<reference evidence="4 5" key="1">
    <citation type="journal article" date="2020" name="Mol. Biol. Evol.">
        <title>Distinct Expression and Methylation Patterns for Genes with Different Fates following a Single Whole-Genome Duplication in Flowering Plants.</title>
        <authorList>
            <person name="Shi T."/>
            <person name="Rahmani R.S."/>
            <person name="Gugger P.F."/>
            <person name="Wang M."/>
            <person name="Li H."/>
            <person name="Zhang Y."/>
            <person name="Li Z."/>
            <person name="Wang Q."/>
            <person name="Van de Peer Y."/>
            <person name="Marchal K."/>
            <person name="Chen J."/>
        </authorList>
    </citation>
    <scope>NUCLEOTIDE SEQUENCE [LARGE SCALE GENOMIC DNA]</scope>
    <source>
        <tissue evidence="4">Leaf</tissue>
    </source>
</reference>
<dbReference type="InterPro" id="IPR002885">
    <property type="entry name" value="PPR_rpt"/>
</dbReference>
<organism evidence="4 5">
    <name type="scientific">Nelumbo nucifera</name>
    <name type="common">Sacred lotus</name>
    <dbReference type="NCBI Taxonomy" id="4432"/>
    <lineage>
        <taxon>Eukaryota</taxon>
        <taxon>Viridiplantae</taxon>
        <taxon>Streptophyta</taxon>
        <taxon>Embryophyta</taxon>
        <taxon>Tracheophyta</taxon>
        <taxon>Spermatophyta</taxon>
        <taxon>Magnoliopsida</taxon>
        <taxon>Proteales</taxon>
        <taxon>Nelumbonaceae</taxon>
        <taxon>Nelumbo</taxon>
    </lineage>
</organism>
<dbReference type="NCBIfam" id="TIGR00756">
    <property type="entry name" value="PPR"/>
    <property type="match status" value="2"/>
</dbReference>
<dbReference type="Pfam" id="PF13041">
    <property type="entry name" value="PPR_2"/>
    <property type="match status" value="1"/>
</dbReference>
<name>A0A822XWW3_NELNU</name>
<comment type="caution">
    <text evidence="4">The sequence shown here is derived from an EMBL/GenBank/DDBJ whole genome shotgun (WGS) entry which is preliminary data.</text>
</comment>
<dbReference type="PANTHER" id="PTHR46128">
    <property type="entry name" value="MITOCHONDRIAL GROUP I INTRON SPLICING FACTOR CCM1"/>
    <property type="match status" value="1"/>
</dbReference>
<feature type="repeat" description="PPR" evidence="3">
    <location>
        <begin position="48"/>
        <end position="82"/>
    </location>
</feature>
<protein>
    <submittedName>
        <fullName evidence="4">Uncharacterized protein</fullName>
    </submittedName>
</protein>
<keyword evidence="5" id="KW-1185">Reference proteome</keyword>
<dbReference type="Proteomes" id="UP000607653">
    <property type="component" value="Unassembled WGS sequence"/>
</dbReference>
<evidence type="ECO:0000256" key="3">
    <source>
        <dbReference type="PROSITE-ProRule" id="PRU00708"/>
    </source>
</evidence>